<dbReference type="InterPro" id="IPR036908">
    <property type="entry name" value="RlpA-like_sf"/>
</dbReference>
<accession>A0A409YRY7</accession>
<evidence type="ECO:0000256" key="2">
    <source>
        <dbReference type="SAM" id="SignalP"/>
    </source>
</evidence>
<evidence type="ECO:0008006" key="5">
    <source>
        <dbReference type="Google" id="ProtNLM"/>
    </source>
</evidence>
<dbReference type="InterPro" id="IPR051477">
    <property type="entry name" value="Expansin_CellWall"/>
</dbReference>
<keyword evidence="4" id="KW-1185">Reference proteome</keyword>
<dbReference type="InParanoid" id="A0A409YRY7"/>
<feature type="chain" id="PRO_5019521009" description="RlpA-like protein double-psi beta-barrel domain-containing protein" evidence="2">
    <location>
        <begin position="24"/>
        <end position="119"/>
    </location>
</feature>
<dbReference type="OrthoDB" id="623670at2759"/>
<dbReference type="PANTHER" id="PTHR31836:SF28">
    <property type="entry name" value="SRCR DOMAIN-CONTAINING PROTEIN-RELATED"/>
    <property type="match status" value="1"/>
</dbReference>
<protein>
    <recommendedName>
        <fullName evidence="5">RlpA-like protein double-psi beta-barrel domain-containing protein</fullName>
    </recommendedName>
</protein>
<dbReference type="Proteomes" id="UP000284842">
    <property type="component" value="Unassembled WGS sequence"/>
</dbReference>
<comment type="caution">
    <text evidence="3">The sequence shown here is derived from an EMBL/GenBank/DDBJ whole genome shotgun (WGS) entry which is preliminary data.</text>
</comment>
<dbReference type="CDD" id="cd22191">
    <property type="entry name" value="DPBB_RlpA_EXP_N-like"/>
    <property type="match status" value="1"/>
</dbReference>
<evidence type="ECO:0000313" key="4">
    <source>
        <dbReference type="Proteomes" id="UP000284842"/>
    </source>
</evidence>
<dbReference type="EMBL" id="NHTK01000757">
    <property type="protein sequence ID" value="PPR05766.1"/>
    <property type="molecule type" value="Genomic_DNA"/>
</dbReference>
<reference evidence="3 4" key="1">
    <citation type="journal article" date="2018" name="Evol. Lett.">
        <title>Horizontal gene cluster transfer increased hallucinogenic mushroom diversity.</title>
        <authorList>
            <person name="Reynolds H.T."/>
            <person name="Vijayakumar V."/>
            <person name="Gluck-Thaler E."/>
            <person name="Korotkin H.B."/>
            <person name="Matheny P.B."/>
            <person name="Slot J.C."/>
        </authorList>
    </citation>
    <scope>NUCLEOTIDE SEQUENCE [LARGE SCALE GENOMIC DNA]</scope>
    <source>
        <strain evidence="3 4">2629</strain>
    </source>
</reference>
<sequence>MLKPTLVSIALLISSFQLPLVAAFTGKVHHYMVPSIPGACGFTNTNAERVAALPTGHLAGGANCGRNIQVTYGGASVVAKVVEYCSACGTNDIDLSQVAFQVLAPLSVGVIHGVNWNFI</sequence>
<dbReference type="AlphaFoldDB" id="A0A409YRY7"/>
<proteinExistence type="predicted"/>
<dbReference type="STRING" id="181874.A0A409YRY7"/>
<gene>
    <name evidence="3" type="ORF">CVT24_006832</name>
</gene>
<evidence type="ECO:0000256" key="1">
    <source>
        <dbReference type="ARBA" id="ARBA00022729"/>
    </source>
</evidence>
<dbReference type="PANTHER" id="PTHR31836">
    <property type="match status" value="1"/>
</dbReference>
<dbReference type="SUPFAM" id="SSF50685">
    <property type="entry name" value="Barwin-like endoglucanases"/>
    <property type="match status" value="1"/>
</dbReference>
<organism evidence="3 4">
    <name type="scientific">Panaeolus cyanescens</name>
    <dbReference type="NCBI Taxonomy" id="181874"/>
    <lineage>
        <taxon>Eukaryota</taxon>
        <taxon>Fungi</taxon>
        <taxon>Dikarya</taxon>
        <taxon>Basidiomycota</taxon>
        <taxon>Agaricomycotina</taxon>
        <taxon>Agaricomycetes</taxon>
        <taxon>Agaricomycetidae</taxon>
        <taxon>Agaricales</taxon>
        <taxon>Agaricineae</taxon>
        <taxon>Galeropsidaceae</taxon>
        <taxon>Panaeolus</taxon>
    </lineage>
</organism>
<name>A0A409YRY7_9AGAR</name>
<evidence type="ECO:0000313" key="3">
    <source>
        <dbReference type="EMBL" id="PPR05766.1"/>
    </source>
</evidence>
<keyword evidence="1 2" id="KW-0732">Signal</keyword>
<feature type="signal peptide" evidence="2">
    <location>
        <begin position="1"/>
        <end position="23"/>
    </location>
</feature>
<dbReference type="Gene3D" id="2.40.40.10">
    <property type="entry name" value="RlpA-like domain"/>
    <property type="match status" value="1"/>
</dbReference>